<feature type="active site" evidence="3">
    <location>
        <position position="320"/>
    </location>
</feature>
<comment type="caution">
    <text evidence="8">The sequence shown here is derived from an EMBL/GenBank/DDBJ whole genome shotgun (WGS) entry which is preliminary data.</text>
</comment>
<comment type="similarity">
    <text evidence="1 4">Belongs to the peptidase A1 family.</text>
</comment>
<dbReference type="PRINTS" id="PR00792">
    <property type="entry name" value="PEPSIN"/>
</dbReference>
<dbReference type="SUPFAM" id="SSF50630">
    <property type="entry name" value="Acid proteases"/>
    <property type="match status" value="1"/>
</dbReference>
<accession>A0AAD6TVR5</accession>
<organism evidence="8 9">
    <name type="scientific">Mycena belliarum</name>
    <dbReference type="NCBI Taxonomy" id="1033014"/>
    <lineage>
        <taxon>Eukaryota</taxon>
        <taxon>Fungi</taxon>
        <taxon>Dikarya</taxon>
        <taxon>Basidiomycota</taxon>
        <taxon>Agaricomycotina</taxon>
        <taxon>Agaricomycetes</taxon>
        <taxon>Agaricomycetidae</taxon>
        <taxon>Agaricales</taxon>
        <taxon>Marasmiineae</taxon>
        <taxon>Mycenaceae</taxon>
        <taxon>Mycena</taxon>
    </lineage>
</organism>
<keyword evidence="2 4" id="KW-0064">Aspartyl protease</keyword>
<evidence type="ECO:0000256" key="6">
    <source>
        <dbReference type="SAM" id="SignalP"/>
    </source>
</evidence>
<proteinExistence type="inferred from homology"/>
<feature type="domain" description="Peptidase A1" evidence="7">
    <location>
        <begin position="131"/>
        <end position="449"/>
    </location>
</feature>
<name>A0AAD6TVR5_9AGAR</name>
<dbReference type="InterPro" id="IPR001969">
    <property type="entry name" value="Aspartic_peptidase_AS"/>
</dbReference>
<dbReference type="PROSITE" id="PS51767">
    <property type="entry name" value="PEPTIDASE_A1"/>
    <property type="match status" value="1"/>
</dbReference>
<dbReference type="InterPro" id="IPR034164">
    <property type="entry name" value="Pepsin-like_dom"/>
</dbReference>
<dbReference type="PANTHER" id="PTHR47966:SF51">
    <property type="entry name" value="BETA-SITE APP-CLEAVING ENZYME, ISOFORM A-RELATED"/>
    <property type="match status" value="1"/>
</dbReference>
<evidence type="ECO:0000256" key="5">
    <source>
        <dbReference type="SAM" id="MobiDB-lite"/>
    </source>
</evidence>
<sequence>MFNKTSLLIAATLAASAVASPAPAPVAGTVRGTIIPLRKRTSLTQSNGAFDYDRTIAETADIINKHRQNLQNHQKNKGKVVGVDIPSHSKIKGAVIKPVATIPRDVQARIDRSTKRRQSEALDDESHDNLWAGNITIGTPGQKFLIDFDTGSSDLWVPSSTCTSSSLHKSRFNDSSSSSAKAQPGNFSIEYGDNSRDTVTVAGVTATNQFFSPATSLSSKFASNPSDGTLGLAFPALSKFTKDPFFISAISQGSVKAKQFGFFLARQGSELFLGGSDDSKYSGELEFHDIDSSSGFWLISGAKAKVGSAAAVTGFDTIIDSGTTLVVGPPSEVAKLYANVAGSAVMNPPEQGWAFLLSACQNTDLSYAGLYTFPCNSPPEIVFNWGGSDWKISTANINLGHLQSDNKTCVGAIVGQDIGFGANVWALGDSFMKNVYTVFDVDQKAVGFAALS</sequence>
<feature type="region of interest" description="Disordered" evidence="5">
    <location>
        <begin position="161"/>
        <end position="189"/>
    </location>
</feature>
<dbReference type="PANTHER" id="PTHR47966">
    <property type="entry name" value="BETA-SITE APP-CLEAVING ENZYME, ISOFORM A-RELATED"/>
    <property type="match status" value="1"/>
</dbReference>
<dbReference type="InterPro" id="IPR001461">
    <property type="entry name" value="Aspartic_peptidase_A1"/>
</dbReference>
<gene>
    <name evidence="8" type="ORF">B0H15DRAFT_997670</name>
</gene>
<dbReference type="AlphaFoldDB" id="A0AAD6TVR5"/>
<keyword evidence="4" id="KW-0378">Hydrolase</keyword>
<evidence type="ECO:0000259" key="7">
    <source>
        <dbReference type="PROSITE" id="PS51767"/>
    </source>
</evidence>
<evidence type="ECO:0000256" key="2">
    <source>
        <dbReference type="ARBA" id="ARBA00022750"/>
    </source>
</evidence>
<evidence type="ECO:0000256" key="4">
    <source>
        <dbReference type="RuleBase" id="RU000454"/>
    </source>
</evidence>
<evidence type="ECO:0000256" key="3">
    <source>
        <dbReference type="PIRSR" id="PIRSR601461-1"/>
    </source>
</evidence>
<dbReference type="EMBL" id="JARJCN010000057">
    <property type="protein sequence ID" value="KAJ7079961.1"/>
    <property type="molecule type" value="Genomic_DNA"/>
</dbReference>
<evidence type="ECO:0000313" key="8">
    <source>
        <dbReference type="EMBL" id="KAJ7079961.1"/>
    </source>
</evidence>
<reference evidence="8" key="1">
    <citation type="submission" date="2023-03" db="EMBL/GenBank/DDBJ databases">
        <title>Massive genome expansion in bonnet fungi (Mycena s.s.) driven by repeated elements and novel gene families across ecological guilds.</title>
        <authorList>
            <consortium name="Lawrence Berkeley National Laboratory"/>
            <person name="Harder C.B."/>
            <person name="Miyauchi S."/>
            <person name="Viragh M."/>
            <person name="Kuo A."/>
            <person name="Thoen E."/>
            <person name="Andreopoulos B."/>
            <person name="Lu D."/>
            <person name="Skrede I."/>
            <person name="Drula E."/>
            <person name="Henrissat B."/>
            <person name="Morin E."/>
            <person name="Kohler A."/>
            <person name="Barry K."/>
            <person name="LaButti K."/>
            <person name="Morin E."/>
            <person name="Salamov A."/>
            <person name="Lipzen A."/>
            <person name="Mereny Z."/>
            <person name="Hegedus B."/>
            <person name="Baldrian P."/>
            <person name="Stursova M."/>
            <person name="Weitz H."/>
            <person name="Taylor A."/>
            <person name="Grigoriev I.V."/>
            <person name="Nagy L.G."/>
            <person name="Martin F."/>
            <person name="Kauserud H."/>
        </authorList>
    </citation>
    <scope>NUCLEOTIDE SEQUENCE</scope>
    <source>
        <strain evidence="8">CBHHK173m</strain>
    </source>
</reference>
<dbReference type="Pfam" id="PF00026">
    <property type="entry name" value="Asp"/>
    <property type="match status" value="1"/>
</dbReference>
<dbReference type="Gene3D" id="2.40.70.10">
    <property type="entry name" value="Acid Proteases"/>
    <property type="match status" value="2"/>
</dbReference>
<dbReference type="CDD" id="cd05471">
    <property type="entry name" value="pepsin_like"/>
    <property type="match status" value="1"/>
</dbReference>
<dbReference type="GO" id="GO:0006508">
    <property type="term" value="P:proteolysis"/>
    <property type="evidence" value="ECO:0007669"/>
    <property type="project" value="UniProtKB-KW"/>
</dbReference>
<feature type="chain" id="PRO_5042116778" evidence="6">
    <location>
        <begin position="20"/>
        <end position="452"/>
    </location>
</feature>
<keyword evidence="9" id="KW-1185">Reference proteome</keyword>
<dbReference type="InterPro" id="IPR021109">
    <property type="entry name" value="Peptidase_aspartic_dom_sf"/>
</dbReference>
<dbReference type="InterPro" id="IPR033121">
    <property type="entry name" value="PEPTIDASE_A1"/>
</dbReference>
<feature type="active site" evidence="3">
    <location>
        <position position="149"/>
    </location>
</feature>
<dbReference type="Proteomes" id="UP001222325">
    <property type="component" value="Unassembled WGS sequence"/>
</dbReference>
<protein>
    <submittedName>
        <fullName evidence="8">Acid protease</fullName>
    </submittedName>
</protein>
<evidence type="ECO:0000313" key="9">
    <source>
        <dbReference type="Proteomes" id="UP001222325"/>
    </source>
</evidence>
<evidence type="ECO:0000256" key="1">
    <source>
        <dbReference type="ARBA" id="ARBA00007447"/>
    </source>
</evidence>
<dbReference type="PROSITE" id="PS00141">
    <property type="entry name" value="ASP_PROTEASE"/>
    <property type="match status" value="1"/>
</dbReference>
<keyword evidence="6" id="KW-0732">Signal</keyword>
<dbReference type="FunFam" id="2.40.70.10:FF:000008">
    <property type="entry name" value="Cathepsin D"/>
    <property type="match status" value="1"/>
</dbReference>
<feature type="signal peptide" evidence="6">
    <location>
        <begin position="1"/>
        <end position="19"/>
    </location>
</feature>
<keyword evidence="4 8" id="KW-0645">Protease</keyword>
<dbReference type="GO" id="GO:0004190">
    <property type="term" value="F:aspartic-type endopeptidase activity"/>
    <property type="evidence" value="ECO:0007669"/>
    <property type="project" value="UniProtKB-KW"/>
</dbReference>